<feature type="binding site" evidence="17">
    <location>
        <position position="285"/>
    </location>
    <ligand>
        <name>(6S)-NADPHX</name>
        <dbReference type="ChEBI" id="CHEBI:64076"/>
    </ligand>
</feature>
<dbReference type="CDD" id="cd01171">
    <property type="entry name" value="YXKO-related"/>
    <property type="match status" value="1"/>
</dbReference>
<evidence type="ECO:0000256" key="13">
    <source>
        <dbReference type="ARBA" id="ARBA00023268"/>
    </source>
</evidence>
<evidence type="ECO:0000256" key="8">
    <source>
        <dbReference type="ARBA" id="ARBA00022857"/>
    </source>
</evidence>
<dbReference type="PROSITE" id="PS51385">
    <property type="entry name" value="YJEF_N"/>
    <property type="match status" value="1"/>
</dbReference>
<evidence type="ECO:0000259" key="20">
    <source>
        <dbReference type="PROSITE" id="PS51383"/>
    </source>
</evidence>
<comment type="catalytic activity">
    <reaction evidence="1 18 19">
        <text>(6R)-NADHX = (6S)-NADHX</text>
        <dbReference type="Rhea" id="RHEA:32215"/>
        <dbReference type="ChEBI" id="CHEBI:64074"/>
        <dbReference type="ChEBI" id="CHEBI:64075"/>
        <dbReference type="EC" id="5.1.99.6"/>
    </reaction>
</comment>
<comment type="function">
    <text evidence="18">Catalyzes the epimerization of the S- and R-forms of NAD(P)HX, a damaged form of NAD(P)H that is a result of enzymatic or heat-dependent hydration. This is a prerequisite for the S-specific NAD(P)H-hydrate dehydratase to allow the repair of both epimers of NAD(P)HX.</text>
</comment>
<evidence type="ECO:0000256" key="1">
    <source>
        <dbReference type="ARBA" id="ARBA00000013"/>
    </source>
</evidence>
<comment type="similarity">
    <text evidence="18">Belongs to the NnrE/AIBP family.</text>
</comment>
<dbReference type="InterPro" id="IPR036652">
    <property type="entry name" value="YjeF_N_dom_sf"/>
</dbReference>
<dbReference type="HAMAP" id="MF_01966">
    <property type="entry name" value="NADHX_epimerase"/>
    <property type="match status" value="1"/>
</dbReference>
<evidence type="ECO:0000256" key="5">
    <source>
        <dbReference type="ARBA" id="ARBA00022723"/>
    </source>
</evidence>
<keyword evidence="7 17" id="KW-0067">ATP-binding</keyword>
<feature type="binding site" evidence="18">
    <location>
        <position position="186"/>
    </location>
    <ligand>
        <name>K(+)</name>
        <dbReference type="ChEBI" id="CHEBI:29103"/>
    </ligand>
</feature>
<evidence type="ECO:0000256" key="9">
    <source>
        <dbReference type="ARBA" id="ARBA00022958"/>
    </source>
</evidence>
<comment type="catalytic activity">
    <reaction evidence="15 17 19">
        <text>(6S)-NADHX + ADP = AMP + phosphate + NADH + H(+)</text>
        <dbReference type="Rhea" id="RHEA:32223"/>
        <dbReference type="ChEBI" id="CHEBI:15378"/>
        <dbReference type="ChEBI" id="CHEBI:43474"/>
        <dbReference type="ChEBI" id="CHEBI:57945"/>
        <dbReference type="ChEBI" id="CHEBI:64074"/>
        <dbReference type="ChEBI" id="CHEBI:456215"/>
        <dbReference type="ChEBI" id="CHEBI:456216"/>
        <dbReference type="EC" id="4.2.1.136"/>
    </reaction>
</comment>
<keyword evidence="8 17" id="KW-0521">NADP</keyword>
<dbReference type="GO" id="GO:0046496">
    <property type="term" value="P:nicotinamide nucleotide metabolic process"/>
    <property type="evidence" value="ECO:0007669"/>
    <property type="project" value="UniProtKB-UniRule"/>
</dbReference>
<proteinExistence type="inferred from homology"/>
<keyword evidence="6 17" id="KW-0547">Nucleotide-binding</keyword>
<comment type="catalytic activity">
    <reaction evidence="2 18 19">
        <text>(6R)-NADPHX = (6S)-NADPHX</text>
        <dbReference type="Rhea" id="RHEA:32227"/>
        <dbReference type="ChEBI" id="CHEBI:64076"/>
        <dbReference type="ChEBI" id="CHEBI:64077"/>
        <dbReference type="EC" id="5.1.99.6"/>
    </reaction>
</comment>
<feature type="binding site" evidence="17">
    <location>
        <position position="407"/>
    </location>
    <ligand>
        <name>(6S)-NADPHX</name>
        <dbReference type="ChEBI" id="CHEBI:64076"/>
    </ligand>
</feature>
<comment type="cofactor">
    <cofactor evidence="17">
        <name>Mg(2+)</name>
        <dbReference type="ChEBI" id="CHEBI:18420"/>
    </cofactor>
</comment>
<dbReference type="GO" id="GO:0005524">
    <property type="term" value="F:ATP binding"/>
    <property type="evidence" value="ECO:0007669"/>
    <property type="project" value="UniProtKB-UniRule"/>
</dbReference>
<dbReference type="EC" id="4.2.1.136" evidence="19"/>
<evidence type="ECO:0000256" key="6">
    <source>
        <dbReference type="ARBA" id="ARBA00022741"/>
    </source>
</evidence>
<reference evidence="22" key="1">
    <citation type="journal article" date="2011" name="Environ. Microbiol.">
        <title>Genomic insights into the metabolic potential of the polycyclic aromatic hydrocarbon degrading sulfate-reducing Deltaproteobacterium N47.</title>
        <authorList>
            <person name="Bergmann F."/>
            <person name="Selesi D."/>
            <person name="Weinmaier T."/>
            <person name="Tischler P."/>
            <person name="Rattei T."/>
            <person name="Meckenstock R.U."/>
        </authorList>
    </citation>
    <scope>NUCLEOTIDE SEQUENCE</scope>
</reference>
<evidence type="ECO:0000256" key="10">
    <source>
        <dbReference type="ARBA" id="ARBA00023027"/>
    </source>
</evidence>
<dbReference type="GO" id="GO:0110051">
    <property type="term" value="P:metabolite repair"/>
    <property type="evidence" value="ECO:0007669"/>
    <property type="project" value="TreeGrafter"/>
</dbReference>
<comment type="similarity">
    <text evidence="17">Belongs to the NnrD/CARKD family.</text>
</comment>
<dbReference type="GO" id="GO:0046872">
    <property type="term" value="F:metal ion binding"/>
    <property type="evidence" value="ECO:0007669"/>
    <property type="project" value="UniProtKB-UniRule"/>
</dbReference>
<feature type="binding site" evidence="17">
    <location>
        <position position="473"/>
    </location>
    <ligand>
        <name>AMP</name>
        <dbReference type="ChEBI" id="CHEBI:456215"/>
    </ligand>
</feature>
<sequence length="541" mass="57486">MFSTTKEKCKIEHVFSGEIKMYIVTAGEMQQMDKSTIDFGLPGRVLMENAGCGATQIFLDRFCKKGSEKVGILAGRGNNGGDGFVIARRLARKGIDVNVYLLSKTSLVKGDALENLKLLYPLQIPVFEITGSKSFITNQDFMQNRDIWVDAIFGTGLKSNIEGIIKDVIIYVNSLDKPVFAVDIASGIDSDNGQMHGECIHAELTATFGYAKLGHYLYPGARCSGEIEIVDIGIPSFIADKIAPKQGLLTHERISSILEPRRKDAHKGSTGHVFVIGGSPGKTGAVSMTAMAAMRAGAGLVTLGVPKSLHCVIESATLEVMSCPLSENSEGFLSESSFDSVMHNVAGKKCIALGPGLGTDPSTKKLLIRILREVQIPVVLDADGLNLLAGQTDELKKLKTPAVLTPHPGEMSRLTGKSIAQIQSNRVVCAREFATEHNVHLVLKGAGTVIAHPDGRVFINSTGNSGMASGGMGDVLTGIIAGFIAQNYTAEDAAKLGVYLHGAAGDALSESIGPFGYLASDMLKILPAQIGIYANKCFGDL</sequence>
<evidence type="ECO:0000256" key="2">
    <source>
        <dbReference type="ARBA" id="ARBA00000909"/>
    </source>
</evidence>
<dbReference type="AlphaFoldDB" id="E1YJ37"/>
<dbReference type="PROSITE" id="PS01050">
    <property type="entry name" value="YJEF_C_2"/>
    <property type="match status" value="1"/>
</dbReference>
<dbReference type="GO" id="GO:0052855">
    <property type="term" value="F:ADP-dependent NAD(P)H-hydrate dehydratase activity"/>
    <property type="evidence" value="ECO:0007669"/>
    <property type="project" value="UniProtKB-UniRule"/>
</dbReference>
<dbReference type="Pfam" id="PF03853">
    <property type="entry name" value="YjeF_N"/>
    <property type="match status" value="1"/>
</dbReference>
<dbReference type="EMBL" id="FR695877">
    <property type="protein sequence ID" value="CBX31291.1"/>
    <property type="molecule type" value="Genomic_DNA"/>
</dbReference>
<dbReference type="HAMAP" id="MF_01965">
    <property type="entry name" value="NADHX_dehydratase"/>
    <property type="match status" value="1"/>
</dbReference>
<dbReference type="InterPro" id="IPR004443">
    <property type="entry name" value="YjeF_N_dom"/>
</dbReference>
<feature type="binding site" evidence="18">
    <location>
        <position position="150"/>
    </location>
    <ligand>
        <name>K(+)</name>
        <dbReference type="ChEBI" id="CHEBI:29103"/>
    </ligand>
</feature>
<comment type="similarity">
    <text evidence="4 19">In the C-terminal section; belongs to the NnrD/CARKD family.</text>
</comment>
<dbReference type="InterPro" id="IPR030677">
    <property type="entry name" value="Nnr"/>
</dbReference>
<evidence type="ECO:0000256" key="7">
    <source>
        <dbReference type="ARBA" id="ARBA00022840"/>
    </source>
</evidence>
<keyword evidence="12 17" id="KW-0456">Lyase</keyword>
<dbReference type="SUPFAM" id="SSF64153">
    <property type="entry name" value="YjeF N-terminal domain-like"/>
    <property type="match status" value="1"/>
</dbReference>
<name>E1YJ37_9BACT</name>
<dbReference type="EC" id="5.1.99.6" evidence="19"/>
<comment type="subunit">
    <text evidence="17">Homotetramer.</text>
</comment>
<evidence type="ECO:0000256" key="14">
    <source>
        <dbReference type="ARBA" id="ARBA00025153"/>
    </source>
</evidence>
<dbReference type="PROSITE" id="PS51383">
    <property type="entry name" value="YJEF_C_3"/>
    <property type="match status" value="1"/>
</dbReference>
<dbReference type="Gene3D" id="3.40.50.10260">
    <property type="entry name" value="YjeF N-terminal domain"/>
    <property type="match status" value="1"/>
</dbReference>
<gene>
    <name evidence="18" type="primary">nnrE</name>
    <name evidence="17" type="synonym">nnrD</name>
    <name evidence="22" type="ORF">N47_E48030</name>
</gene>
<evidence type="ECO:0000259" key="21">
    <source>
        <dbReference type="PROSITE" id="PS51385"/>
    </source>
</evidence>
<evidence type="ECO:0000256" key="17">
    <source>
        <dbReference type="HAMAP-Rule" id="MF_01965"/>
    </source>
</evidence>
<evidence type="ECO:0000256" key="18">
    <source>
        <dbReference type="HAMAP-Rule" id="MF_01966"/>
    </source>
</evidence>
<dbReference type="GO" id="GO:0052856">
    <property type="term" value="F:NAD(P)HX epimerase activity"/>
    <property type="evidence" value="ECO:0007669"/>
    <property type="project" value="UniProtKB-UniRule"/>
</dbReference>
<feature type="domain" description="YjeF N-terminal" evidence="21">
    <location>
        <begin position="29"/>
        <end position="240"/>
    </location>
</feature>
<comment type="function">
    <text evidence="14 19">Bifunctional enzyme that catalyzes the epimerization of the S- and R-forms of NAD(P)HX and the dehydration of the S-form of NAD(P)HX at the expense of ADP, which is converted to AMP. This allows the repair of both epimers of NAD(P)HX, a damaged form of NAD(P)H that is a result of enzymatic or heat-dependent hydration.</text>
</comment>
<comment type="catalytic activity">
    <reaction evidence="16 17 19">
        <text>(6S)-NADPHX + ADP = AMP + phosphate + NADPH + H(+)</text>
        <dbReference type="Rhea" id="RHEA:32235"/>
        <dbReference type="ChEBI" id="CHEBI:15378"/>
        <dbReference type="ChEBI" id="CHEBI:43474"/>
        <dbReference type="ChEBI" id="CHEBI:57783"/>
        <dbReference type="ChEBI" id="CHEBI:64076"/>
        <dbReference type="ChEBI" id="CHEBI:456215"/>
        <dbReference type="ChEBI" id="CHEBI:456216"/>
        <dbReference type="EC" id="4.2.1.136"/>
    </reaction>
</comment>
<dbReference type="PANTHER" id="PTHR12592:SF0">
    <property type="entry name" value="ATP-DEPENDENT (S)-NAD(P)H-HYDRATE DEHYDRATASE"/>
    <property type="match status" value="1"/>
</dbReference>
<keyword evidence="5 18" id="KW-0479">Metal-binding</keyword>
<evidence type="ECO:0000256" key="16">
    <source>
        <dbReference type="ARBA" id="ARBA00049209"/>
    </source>
</evidence>
<evidence type="ECO:0000256" key="11">
    <source>
        <dbReference type="ARBA" id="ARBA00023235"/>
    </source>
</evidence>
<protein>
    <recommendedName>
        <fullName evidence="19">Bifunctional NAD(P)H-hydrate repair enzyme</fullName>
    </recommendedName>
    <alternativeName>
        <fullName evidence="19">Nicotinamide nucleotide repair protein</fullName>
    </alternativeName>
    <domain>
        <recommendedName>
            <fullName evidence="19">ADP-dependent (S)-NAD(P)H-hydrate dehydratase</fullName>
            <ecNumber evidence="19">4.2.1.136</ecNumber>
        </recommendedName>
        <alternativeName>
            <fullName evidence="19">ADP-dependent NAD(P)HX dehydratase</fullName>
        </alternativeName>
    </domain>
    <domain>
        <recommendedName>
            <fullName evidence="19">NAD(P)H-hydrate epimerase</fullName>
            <ecNumber evidence="19">5.1.99.6</ecNumber>
        </recommendedName>
    </domain>
</protein>
<comment type="cofactor">
    <cofactor evidence="18 19">
        <name>K(+)</name>
        <dbReference type="ChEBI" id="CHEBI:29103"/>
    </cofactor>
    <text evidence="18 19">Binds 1 potassium ion per subunit.</text>
</comment>
<feature type="binding site" evidence="17">
    <location>
        <position position="356"/>
    </location>
    <ligand>
        <name>(6S)-NADPHX</name>
        <dbReference type="ChEBI" id="CHEBI:64076"/>
    </ligand>
</feature>
<evidence type="ECO:0000313" key="22">
    <source>
        <dbReference type="EMBL" id="CBX31291.1"/>
    </source>
</evidence>
<feature type="binding site" evidence="18">
    <location>
        <begin position="154"/>
        <end position="160"/>
    </location>
    <ligand>
        <name>(6S)-NADPHX</name>
        <dbReference type="ChEBI" id="CHEBI:64076"/>
    </ligand>
</feature>
<evidence type="ECO:0000256" key="12">
    <source>
        <dbReference type="ARBA" id="ARBA00023239"/>
    </source>
</evidence>
<evidence type="ECO:0000256" key="3">
    <source>
        <dbReference type="ARBA" id="ARBA00006001"/>
    </source>
</evidence>
<evidence type="ECO:0000256" key="19">
    <source>
        <dbReference type="PIRNR" id="PIRNR017184"/>
    </source>
</evidence>
<evidence type="ECO:0000256" key="4">
    <source>
        <dbReference type="ARBA" id="ARBA00009524"/>
    </source>
</evidence>
<comment type="caution">
    <text evidence="18">Lacks conserved residue(s) required for the propagation of feature annotation.</text>
</comment>
<dbReference type="Pfam" id="PF01256">
    <property type="entry name" value="Carb_kinase"/>
    <property type="match status" value="1"/>
</dbReference>
<comment type="function">
    <text evidence="17">Catalyzes the dehydration of the S-form of NAD(P)HX at the expense of ADP, which is converted to AMP. Together with NAD(P)HX epimerase, which catalyzes the epimerization of the S- and R-forms, the enzyme allows the repair of both epimers of NAD(P)HX, a damaged form of NAD(P)H that is a result of enzymatic or heat-dependent hydration.</text>
</comment>
<dbReference type="SUPFAM" id="SSF53613">
    <property type="entry name" value="Ribokinase-like"/>
    <property type="match status" value="1"/>
</dbReference>
<feature type="binding site" evidence="17">
    <location>
        <begin position="444"/>
        <end position="448"/>
    </location>
    <ligand>
        <name>AMP</name>
        <dbReference type="ChEBI" id="CHEBI:456215"/>
    </ligand>
</feature>
<evidence type="ECO:0000256" key="15">
    <source>
        <dbReference type="ARBA" id="ARBA00048238"/>
    </source>
</evidence>
<keyword evidence="11 18" id="KW-0413">Isomerase</keyword>
<keyword evidence="13" id="KW-0511">Multifunctional enzyme</keyword>
<accession>E1YJ37</accession>
<feature type="domain" description="YjeF C-terminal" evidence="20">
    <location>
        <begin position="250"/>
        <end position="533"/>
    </location>
</feature>
<organism evidence="22">
    <name type="scientific">uncultured Desulfobacterium sp</name>
    <dbReference type="NCBI Taxonomy" id="201089"/>
    <lineage>
        <taxon>Bacteria</taxon>
        <taxon>Pseudomonadati</taxon>
        <taxon>Thermodesulfobacteriota</taxon>
        <taxon>Desulfobacteria</taxon>
        <taxon>Desulfobacterales</taxon>
        <taxon>Desulfobacteriaceae</taxon>
        <taxon>Desulfobacterium</taxon>
        <taxon>environmental samples</taxon>
    </lineage>
</organism>
<dbReference type="NCBIfam" id="TIGR00197">
    <property type="entry name" value="yjeF_nterm"/>
    <property type="match status" value="1"/>
</dbReference>
<feature type="binding site" evidence="17">
    <location>
        <position position="474"/>
    </location>
    <ligand>
        <name>(6S)-NADPHX</name>
        <dbReference type="ChEBI" id="CHEBI:64076"/>
    </ligand>
</feature>
<dbReference type="NCBIfam" id="TIGR00196">
    <property type="entry name" value="yjeF_cterm"/>
    <property type="match status" value="1"/>
</dbReference>
<feature type="binding site" evidence="18">
    <location>
        <begin position="78"/>
        <end position="82"/>
    </location>
    <ligand>
        <name>(6S)-NADPHX</name>
        <dbReference type="ChEBI" id="CHEBI:64076"/>
    </ligand>
</feature>
<dbReference type="InterPro" id="IPR017953">
    <property type="entry name" value="Carbohydrate_kinase_pred_CS"/>
</dbReference>
<feature type="binding site" evidence="18">
    <location>
        <position position="183"/>
    </location>
    <ligand>
        <name>(6S)-NADPHX</name>
        <dbReference type="ChEBI" id="CHEBI:64076"/>
    </ligand>
</feature>
<keyword evidence="10 17" id="KW-0520">NAD</keyword>
<comment type="similarity">
    <text evidence="3 19">In the N-terminal section; belongs to the NnrE/AIBP family.</text>
</comment>
<dbReference type="PANTHER" id="PTHR12592">
    <property type="entry name" value="ATP-DEPENDENT (S)-NAD(P)H-HYDRATE DEHYDRATASE FAMILY MEMBER"/>
    <property type="match status" value="1"/>
</dbReference>
<dbReference type="InterPro" id="IPR000631">
    <property type="entry name" value="CARKD"/>
</dbReference>
<dbReference type="Gene3D" id="3.40.1190.20">
    <property type="match status" value="1"/>
</dbReference>
<feature type="binding site" evidence="18">
    <location>
        <position position="79"/>
    </location>
    <ligand>
        <name>K(+)</name>
        <dbReference type="ChEBI" id="CHEBI:29103"/>
    </ligand>
</feature>
<dbReference type="PIRSF" id="PIRSF017184">
    <property type="entry name" value="Nnr"/>
    <property type="match status" value="1"/>
</dbReference>
<keyword evidence="9 18" id="KW-0630">Potassium</keyword>
<dbReference type="InterPro" id="IPR029056">
    <property type="entry name" value="Ribokinase-like"/>
</dbReference>